<evidence type="ECO:0000313" key="3">
    <source>
        <dbReference type="Proteomes" id="UP000242317"/>
    </source>
</evidence>
<dbReference type="AlphaFoldDB" id="A0A1G6ISZ9"/>
<evidence type="ECO:0000256" key="1">
    <source>
        <dbReference type="SAM" id="Phobius"/>
    </source>
</evidence>
<proteinExistence type="predicted"/>
<feature type="transmembrane region" description="Helical" evidence="1">
    <location>
        <begin position="20"/>
        <end position="37"/>
    </location>
</feature>
<keyword evidence="3" id="KW-1185">Reference proteome</keyword>
<keyword evidence="1" id="KW-1133">Transmembrane helix</keyword>
<keyword evidence="1" id="KW-0472">Membrane</keyword>
<keyword evidence="1" id="KW-0812">Transmembrane</keyword>
<reference evidence="3" key="1">
    <citation type="submission" date="2016-09" db="EMBL/GenBank/DDBJ databases">
        <authorList>
            <person name="Varghese N."/>
            <person name="Submissions S."/>
        </authorList>
    </citation>
    <scope>NUCLEOTIDE SEQUENCE [LARGE SCALE GENOMIC DNA]</scope>
    <source>
        <strain evidence="3">ANC 3699</strain>
    </source>
</reference>
<evidence type="ECO:0000313" key="2">
    <source>
        <dbReference type="EMBL" id="SDC09551.1"/>
    </source>
</evidence>
<organism evidence="2 3">
    <name type="scientific">Acinetobacter marinus</name>
    <dbReference type="NCBI Taxonomy" id="281375"/>
    <lineage>
        <taxon>Bacteria</taxon>
        <taxon>Pseudomonadati</taxon>
        <taxon>Pseudomonadota</taxon>
        <taxon>Gammaproteobacteria</taxon>
        <taxon>Moraxellales</taxon>
        <taxon>Moraxellaceae</taxon>
        <taxon>Acinetobacter</taxon>
    </lineage>
</organism>
<name>A0A1G6ISZ9_9GAMM</name>
<dbReference type="EMBL" id="FMYK01000003">
    <property type="protein sequence ID" value="SDC09551.1"/>
    <property type="molecule type" value="Genomic_DNA"/>
</dbReference>
<accession>A0A1G6ISZ9</accession>
<gene>
    <name evidence="2" type="ORF">SAMN05421749_103137</name>
</gene>
<dbReference type="Proteomes" id="UP000242317">
    <property type="component" value="Unassembled WGS sequence"/>
</dbReference>
<protein>
    <submittedName>
        <fullName evidence="2">Uncharacterized protein</fullName>
    </submittedName>
</protein>
<sequence>MDVGYRAGSVTGLAGWVGDFWLHIAYFFIIIALRLYANWFNIFRNCFTTR</sequence>